<comment type="caution">
    <text evidence="7">The sequence shown here is derived from an EMBL/GenBank/DDBJ whole genome shotgun (WGS) entry which is preliminary data.</text>
</comment>
<sequence length="198" mass="23133">MTEFQAKEMEEQEEQIENEAEDNKEAEDSAPAEEQTGQSEVNEETLRNKEEEIKKLQEEQDELKNRLLRVQADYENYKRRTNEEKIKERKFRAQSLVEEILPVLDNFKRALDVQIESEEAKSLKQGMDMVYRQLTDAMEKEGVKEIEAVGKPFDPHLHQAVMQVENDEYEPNTVVEVLQAGYSLNDRVVRPAMVKVNS</sequence>
<comment type="similarity">
    <text evidence="1 3 5">Belongs to the GrpE family.</text>
</comment>
<dbReference type="NCBIfam" id="NF010738">
    <property type="entry name" value="PRK14140.1"/>
    <property type="match status" value="1"/>
</dbReference>
<keyword evidence="2 3" id="KW-0143">Chaperone</keyword>
<dbReference type="Gene3D" id="3.90.20.20">
    <property type="match status" value="1"/>
</dbReference>
<dbReference type="PRINTS" id="PR00773">
    <property type="entry name" value="GRPEPROTEIN"/>
</dbReference>
<protein>
    <recommendedName>
        <fullName evidence="3 4">Protein GrpE</fullName>
    </recommendedName>
    <alternativeName>
        <fullName evidence="3">HSP-70 cofactor</fullName>
    </alternativeName>
</protein>
<keyword evidence="3" id="KW-0963">Cytoplasm</keyword>
<dbReference type="PANTHER" id="PTHR21237:SF23">
    <property type="entry name" value="GRPE PROTEIN HOMOLOG, MITOCHONDRIAL"/>
    <property type="match status" value="1"/>
</dbReference>
<dbReference type="InterPro" id="IPR000740">
    <property type="entry name" value="GrpE"/>
</dbReference>
<keyword evidence="3 4" id="KW-0346">Stress response</keyword>
<evidence type="ECO:0000256" key="3">
    <source>
        <dbReference type="HAMAP-Rule" id="MF_01151"/>
    </source>
</evidence>
<dbReference type="HAMAP" id="MF_01151">
    <property type="entry name" value="GrpE"/>
    <property type="match status" value="1"/>
</dbReference>
<accession>A0ABW2PX97</accession>
<feature type="compositionally biased region" description="Acidic residues" evidence="6">
    <location>
        <begin position="10"/>
        <end position="20"/>
    </location>
</feature>
<evidence type="ECO:0000256" key="2">
    <source>
        <dbReference type="ARBA" id="ARBA00023186"/>
    </source>
</evidence>
<comment type="subunit">
    <text evidence="3">Homodimer.</text>
</comment>
<evidence type="ECO:0000313" key="7">
    <source>
        <dbReference type="EMBL" id="MFC7393295.1"/>
    </source>
</evidence>
<dbReference type="SUPFAM" id="SSF51064">
    <property type="entry name" value="Head domain of nucleotide exchange factor GrpE"/>
    <property type="match status" value="1"/>
</dbReference>
<dbReference type="PROSITE" id="PS01071">
    <property type="entry name" value="GRPE"/>
    <property type="match status" value="1"/>
</dbReference>
<feature type="compositionally biased region" description="Basic and acidic residues" evidence="6">
    <location>
        <begin position="44"/>
        <end position="53"/>
    </location>
</feature>
<dbReference type="RefSeq" id="WP_380965755.1">
    <property type="nucleotide sequence ID" value="NZ_JBHTCO010000011.1"/>
</dbReference>
<evidence type="ECO:0000256" key="5">
    <source>
        <dbReference type="RuleBase" id="RU004478"/>
    </source>
</evidence>
<organism evidence="7 8">
    <name type="scientific">Scopulibacillus cellulosilyticus</name>
    <dbReference type="NCBI Taxonomy" id="2665665"/>
    <lineage>
        <taxon>Bacteria</taxon>
        <taxon>Bacillati</taxon>
        <taxon>Bacillota</taxon>
        <taxon>Bacilli</taxon>
        <taxon>Bacillales</taxon>
        <taxon>Sporolactobacillaceae</taxon>
        <taxon>Scopulibacillus</taxon>
    </lineage>
</organism>
<dbReference type="Pfam" id="PF01025">
    <property type="entry name" value="GrpE"/>
    <property type="match status" value="1"/>
</dbReference>
<dbReference type="EMBL" id="JBHTCO010000011">
    <property type="protein sequence ID" value="MFC7393295.1"/>
    <property type="molecule type" value="Genomic_DNA"/>
</dbReference>
<comment type="subcellular location">
    <subcellularLocation>
        <location evidence="3">Cytoplasm</location>
    </subcellularLocation>
</comment>
<evidence type="ECO:0000256" key="1">
    <source>
        <dbReference type="ARBA" id="ARBA00009054"/>
    </source>
</evidence>
<feature type="region of interest" description="Disordered" evidence="6">
    <location>
        <begin position="1"/>
        <end position="53"/>
    </location>
</feature>
<gene>
    <name evidence="3 7" type="primary">grpE</name>
    <name evidence="7" type="ORF">ACFQRG_09990</name>
</gene>
<keyword evidence="8" id="KW-1185">Reference proteome</keyword>
<dbReference type="InterPro" id="IPR009012">
    <property type="entry name" value="GrpE_head"/>
</dbReference>
<proteinExistence type="inferred from homology"/>
<comment type="function">
    <text evidence="3 4">Participates actively in the response to hyperosmotic and heat shock by preventing the aggregation of stress-denatured proteins, in association with DnaK and GrpE. It is the nucleotide exchange factor for DnaK and may function as a thermosensor. Unfolded proteins bind initially to DnaJ; upon interaction with the DnaJ-bound protein, DnaK hydrolyzes its bound ATP, resulting in the formation of a stable complex. GrpE releases ADP from DnaK; ATP binding to DnaK triggers the release of the substrate protein, thus completing the reaction cycle. Several rounds of ATP-dependent interactions between DnaJ, DnaK and GrpE are required for fully efficient folding.</text>
</comment>
<reference evidence="8" key="1">
    <citation type="journal article" date="2019" name="Int. J. Syst. Evol. Microbiol.">
        <title>The Global Catalogue of Microorganisms (GCM) 10K type strain sequencing project: providing services to taxonomists for standard genome sequencing and annotation.</title>
        <authorList>
            <consortium name="The Broad Institute Genomics Platform"/>
            <consortium name="The Broad Institute Genome Sequencing Center for Infectious Disease"/>
            <person name="Wu L."/>
            <person name="Ma J."/>
        </authorList>
    </citation>
    <scope>NUCLEOTIDE SEQUENCE [LARGE SCALE GENOMIC DNA]</scope>
    <source>
        <strain evidence="8">CGMCC 1.16305</strain>
    </source>
</reference>
<dbReference type="Gene3D" id="2.30.22.10">
    <property type="entry name" value="Head domain of nucleotide exchange factor GrpE"/>
    <property type="match status" value="1"/>
</dbReference>
<evidence type="ECO:0000256" key="4">
    <source>
        <dbReference type="RuleBase" id="RU000639"/>
    </source>
</evidence>
<dbReference type="Proteomes" id="UP001596505">
    <property type="component" value="Unassembled WGS sequence"/>
</dbReference>
<evidence type="ECO:0000313" key="8">
    <source>
        <dbReference type="Proteomes" id="UP001596505"/>
    </source>
</evidence>
<dbReference type="PANTHER" id="PTHR21237">
    <property type="entry name" value="GRPE PROTEIN"/>
    <property type="match status" value="1"/>
</dbReference>
<evidence type="ECO:0000256" key="6">
    <source>
        <dbReference type="SAM" id="MobiDB-lite"/>
    </source>
</evidence>
<dbReference type="CDD" id="cd00446">
    <property type="entry name" value="GrpE"/>
    <property type="match status" value="1"/>
</dbReference>
<name>A0ABW2PX97_9BACL</name>
<dbReference type="SUPFAM" id="SSF58014">
    <property type="entry name" value="Coiled-coil domain of nucleotide exchange factor GrpE"/>
    <property type="match status" value="1"/>
</dbReference>
<dbReference type="InterPro" id="IPR013805">
    <property type="entry name" value="GrpE_CC"/>
</dbReference>